<evidence type="ECO:0000259" key="2">
    <source>
        <dbReference type="Pfam" id="PF16472"/>
    </source>
</evidence>
<dbReference type="Gene3D" id="2.120.10.30">
    <property type="entry name" value="TolB, C-terminal domain"/>
    <property type="match status" value="1"/>
</dbReference>
<dbReference type="Pfam" id="PF16472">
    <property type="entry name" value="DUF5050"/>
    <property type="match status" value="2"/>
</dbReference>
<gene>
    <name evidence="3" type="ORF">PAHA3_3341</name>
</gene>
<dbReference type="SUPFAM" id="SSF69304">
    <property type="entry name" value="Tricorn protease N-terminal domain"/>
    <property type="match status" value="1"/>
</dbReference>
<evidence type="ECO:0000256" key="1">
    <source>
        <dbReference type="SAM" id="SignalP"/>
    </source>
</evidence>
<feature type="domain" description="Prolow-density lipoprotein receptor-related protein 1-like beta-propeller" evidence="2">
    <location>
        <begin position="53"/>
        <end position="151"/>
    </location>
</feature>
<dbReference type="EMBL" id="BCNV01000001">
    <property type="protein sequence ID" value="GAS83263.1"/>
    <property type="molecule type" value="Genomic_DNA"/>
</dbReference>
<dbReference type="InterPro" id="IPR032485">
    <property type="entry name" value="LRP1-like_beta_prop"/>
</dbReference>
<accession>A0A100VP15</accession>
<sequence length="325" mass="36983">MRKKYIIALLSVIMLFGVVPAYGTGASEDSLVWDSENEFSRFFGINVTTFTDNKSTTKSIYPKYVRDSQMAGEWIYFLVSDGTDEWFFQIAKIKKDGSAFTYISQDPDFSSIDVVGDTIYFLKRRKGDEDFQTPLSFGSMRTDGTKEKIVMSKPPFNDVGIDKFITINKGYIYYKNYDNDKLYRMKKDGTGAKVISSKGVSAYEFYGDVLFFSEVVEGRYNDSYIGVFVDPNGTRKTTFVSKEYTLDPVAYVDNKFYYTTFKAVDDVGNFKTDIHVYSRYTGKTNKLLSLDTNDQFLGKVEGGFAVLSSKKDTVYKVGFDGKVKK</sequence>
<dbReference type="Proteomes" id="UP000069697">
    <property type="component" value="Unassembled WGS sequence"/>
</dbReference>
<dbReference type="AlphaFoldDB" id="A0A100VP15"/>
<evidence type="ECO:0000313" key="3">
    <source>
        <dbReference type="EMBL" id="GAS83263.1"/>
    </source>
</evidence>
<dbReference type="RefSeq" id="WP_062835628.1">
    <property type="nucleotide sequence ID" value="NZ_BCNV01000001.1"/>
</dbReference>
<dbReference type="InterPro" id="IPR011042">
    <property type="entry name" value="6-blade_b-propeller_TolB-like"/>
</dbReference>
<keyword evidence="1" id="KW-0732">Signal</keyword>
<feature type="chain" id="PRO_5038750510" description="Prolow-density lipoprotein receptor-related protein 1-like beta-propeller domain-containing protein" evidence="1">
    <location>
        <begin position="22"/>
        <end position="325"/>
    </location>
</feature>
<reference evidence="4" key="2">
    <citation type="submission" date="2016-01" db="EMBL/GenBank/DDBJ databases">
        <title>Draft Genome Sequence of Paenibacillus amylolyticus Heshi-A3 that Was Isolated from Fermented Rice Bran with Aging Salted Mackerel, Which Was Named Heshiko as Traditional Fermented Seafood in Japan.</title>
        <authorList>
            <person name="Akuzawa S."/>
            <person name="Nakagawa J."/>
            <person name="Kanekatsu T."/>
            <person name="Kubota E."/>
            <person name="Ohtake R."/>
            <person name="Suzuki T."/>
            <person name="Kanesaki Y."/>
        </authorList>
    </citation>
    <scope>NUCLEOTIDE SEQUENCE [LARGE SCALE GENOMIC DNA]</scope>
    <source>
        <strain evidence="4">Heshi-A3</strain>
    </source>
</reference>
<comment type="caution">
    <text evidence="3">The sequence shown here is derived from an EMBL/GenBank/DDBJ whole genome shotgun (WGS) entry which is preliminary data.</text>
</comment>
<feature type="signal peptide" evidence="1">
    <location>
        <begin position="1"/>
        <end position="21"/>
    </location>
</feature>
<evidence type="ECO:0000313" key="4">
    <source>
        <dbReference type="Proteomes" id="UP000069697"/>
    </source>
</evidence>
<organism evidence="3 4">
    <name type="scientific">Paenibacillus amylolyticus</name>
    <dbReference type="NCBI Taxonomy" id="1451"/>
    <lineage>
        <taxon>Bacteria</taxon>
        <taxon>Bacillati</taxon>
        <taxon>Bacillota</taxon>
        <taxon>Bacilli</taxon>
        <taxon>Bacillales</taxon>
        <taxon>Paenibacillaceae</taxon>
        <taxon>Paenibacillus</taxon>
    </lineage>
</organism>
<reference evidence="3 4" key="1">
    <citation type="journal article" date="2016" name="Genome Announc.">
        <title>Draft Genome Sequence of Paenibacillus amylolyticus Heshi-A3, Isolated from Fermented Rice Bran in a Japanese Fermented Seafood Dish.</title>
        <authorList>
            <person name="Akuzawa S."/>
            <person name="Nagaoka J."/>
            <person name="Kanekatsu M."/>
            <person name="Kubota E."/>
            <person name="Ohtake R."/>
            <person name="Suzuki T."/>
            <person name="Kanesaki Y."/>
        </authorList>
    </citation>
    <scope>NUCLEOTIDE SEQUENCE [LARGE SCALE GENOMIC DNA]</scope>
    <source>
        <strain evidence="3 4">Heshi-A3</strain>
    </source>
</reference>
<protein>
    <recommendedName>
        <fullName evidence="2">Prolow-density lipoprotein receptor-related protein 1-like beta-propeller domain-containing protein</fullName>
    </recommendedName>
</protein>
<name>A0A100VP15_PAEAM</name>
<feature type="domain" description="Prolow-density lipoprotein receptor-related protein 1-like beta-propeller" evidence="2">
    <location>
        <begin position="167"/>
        <end position="279"/>
    </location>
</feature>
<proteinExistence type="predicted"/>